<organism evidence="1 2">
    <name type="scientific">Durusdinium trenchii</name>
    <dbReference type="NCBI Taxonomy" id="1381693"/>
    <lineage>
        <taxon>Eukaryota</taxon>
        <taxon>Sar</taxon>
        <taxon>Alveolata</taxon>
        <taxon>Dinophyceae</taxon>
        <taxon>Suessiales</taxon>
        <taxon>Symbiodiniaceae</taxon>
        <taxon>Durusdinium</taxon>
    </lineage>
</organism>
<dbReference type="EMBL" id="CAXAMN010013854">
    <property type="protein sequence ID" value="CAK9041843.1"/>
    <property type="molecule type" value="Genomic_DNA"/>
</dbReference>
<reference evidence="1 2" key="1">
    <citation type="submission" date="2024-02" db="EMBL/GenBank/DDBJ databases">
        <authorList>
            <person name="Chen Y."/>
            <person name="Shah S."/>
            <person name="Dougan E. K."/>
            <person name="Thang M."/>
            <person name="Chan C."/>
        </authorList>
    </citation>
    <scope>NUCLEOTIDE SEQUENCE [LARGE SCALE GENOMIC DNA]</scope>
</reference>
<keyword evidence="2" id="KW-1185">Reference proteome</keyword>
<sequence length="76" mass="9040">MATSAFTHRHDAPEVVRLQRKVFHEKVTTSKEVRLQWLPYEELDRLIEALPHFQELRVFRLNHFQATMAQLEALGQ</sequence>
<proteinExistence type="predicted"/>
<feature type="non-terminal residue" evidence="1">
    <location>
        <position position="76"/>
    </location>
</feature>
<gene>
    <name evidence="1" type="ORF">CCMP2556_LOCUS22384</name>
</gene>
<accession>A0ABP0LSA7</accession>
<comment type="caution">
    <text evidence="1">The sequence shown here is derived from an EMBL/GenBank/DDBJ whole genome shotgun (WGS) entry which is preliminary data.</text>
</comment>
<name>A0ABP0LSA7_9DINO</name>
<evidence type="ECO:0000313" key="1">
    <source>
        <dbReference type="EMBL" id="CAK9041843.1"/>
    </source>
</evidence>
<protein>
    <submittedName>
        <fullName evidence="1">Uncharacterized protein</fullName>
    </submittedName>
</protein>
<dbReference type="Proteomes" id="UP001642484">
    <property type="component" value="Unassembled WGS sequence"/>
</dbReference>
<evidence type="ECO:0000313" key="2">
    <source>
        <dbReference type="Proteomes" id="UP001642484"/>
    </source>
</evidence>